<dbReference type="InterPro" id="IPR038269">
    <property type="entry name" value="SCAN_sf"/>
</dbReference>
<evidence type="ECO:0000313" key="19">
    <source>
        <dbReference type="RefSeq" id="XP_054832727.1"/>
    </source>
</evidence>
<feature type="domain" description="C2H2-type" evidence="16">
    <location>
        <begin position="549"/>
        <end position="576"/>
    </location>
</feature>
<evidence type="ECO:0000256" key="7">
    <source>
        <dbReference type="ARBA" id="ARBA00022771"/>
    </source>
</evidence>
<dbReference type="AlphaFoldDB" id="A0AA97KXE9"/>
<feature type="domain" description="C2H2-type" evidence="16">
    <location>
        <begin position="327"/>
        <end position="354"/>
    </location>
</feature>
<dbReference type="InterPro" id="IPR013087">
    <property type="entry name" value="Znf_C2H2_type"/>
</dbReference>
<dbReference type="FunFam" id="3.30.160.60:FF:000358">
    <property type="entry name" value="zinc finger protein 24"/>
    <property type="match status" value="1"/>
</dbReference>
<evidence type="ECO:0000256" key="10">
    <source>
        <dbReference type="ARBA" id="ARBA00023015"/>
    </source>
</evidence>
<feature type="domain" description="C2H2-type" evidence="16">
    <location>
        <begin position="1187"/>
        <end position="1214"/>
    </location>
</feature>
<dbReference type="FunFam" id="3.30.160.60:FF:001430">
    <property type="entry name" value="Uncharacterized protein"/>
    <property type="match status" value="2"/>
</dbReference>
<dbReference type="PROSITE" id="PS50805">
    <property type="entry name" value="KRAB"/>
    <property type="match status" value="2"/>
</dbReference>
<reference evidence="19" key="1">
    <citation type="submission" date="2025-08" db="UniProtKB">
        <authorList>
            <consortium name="RefSeq"/>
        </authorList>
    </citation>
    <scope>IDENTIFICATION</scope>
    <source>
        <tissue evidence="19">Blood</tissue>
    </source>
</reference>
<dbReference type="InterPro" id="IPR050331">
    <property type="entry name" value="Zinc_finger"/>
</dbReference>
<feature type="compositionally biased region" description="Basic and acidic residues" evidence="15">
    <location>
        <begin position="218"/>
        <end position="248"/>
    </location>
</feature>
<evidence type="ECO:0000259" key="16">
    <source>
        <dbReference type="PROSITE" id="PS50157"/>
    </source>
</evidence>
<evidence type="ECO:0000256" key="15">
    <source>
        <dbReference type="SAM" id="MobiDB-lite"/>
    </source>
</evidence>
<feature type="domain" description="C2H2-type" evidence="16">
    <location>
        <begin position="1159"/>
        <end position="1186"/>
    </location>
</feature>
<keyword evidence="10" id="KW-0805">Transcription regulation</keyword>
<dbReference type="SUPFAM" id="SSF57667">
    <property type="entry name" value="beta-beta-alpha zinc fingers"/>
    <property type="match status" value="12"/>
</dbReference>
<feature type="domain" description="C2H2-type" evidence="16">
    <location>
        <begin position="1075"/>
        <end position="1102"/>
    </location>
</feature>
<feature type="domain" description="KRAB" evidence="17">
    <location>
        <begin position="604"/>
        <end position="695"/>
    </location>
</feature>
<organism evidence="18 19">
    <name type="scientific">Eublepharis macularius</name>
    <name type="common">Leopard gecko</name>
    <name type="synonym">Cyrtodactylus macularius</name>
    <dbReference type="NCBI Taxonomy" id="481883"/>
    <lineage>
        <taxon>Eukaryota</taxon>
        <taxon>Metazoa</taxon>
        <taxon>Chordata</taxon>
        <taxon>Craniata</taxon>
        <taxon>Vertebrata</taxon>
        <taxon>Euteleostomi</taxon>
        <taxon>Lepidosauria</taxon>
        <taxon>Squamata</taxon>
        <taxon>Bifurcata</taxon>
        <taxon>Gekkota</taxon>
        <taxon>Eublepharidae</taxon>
        <taxon>Eublepharinae</taxon>
        <taxon>Eublepharis</taxon>
    </lineage>
</organism>
<feature type="domain" description="KRAB" evidence="17">
    <location>
        <begin position="153"/>
        <end position="224"/>
    </location>
</feature>
<dbReference type="Pfam" id="PF00096">
    <property type="entry name" value="zf-C2H2"/>
    <property type="match status" value="15"/>
</dbReference>
<feature type="domain" description="C2H2-type" evidence="16">
    <location>
        <begin position="879"/>
        <end position="906"/>
    </location>
</feature>
<dbReference type="FunFam" id="3.30.160.60:FF:001808">
    <property type="entry name" value="Uncharacterized protein"/>
    <property type="match status" value="1"/>
</dbReference>
<dbReference type="Proteomes" id="UP001190640">
    <property type="component" value="Chromosome 4"/>
</dbReference>
<evidence type="ECO:0000256" key="9">
    <source>
        <dbReference type="ARBA" id="ARBA00022843"/>
    </source>
</evidence>
<keyword evidence="4" id="KW-1017">Isopeptide bond</keyword>
<proteinExistence type="inferred from homology"/>
<dbReference type="FunFam" id="3.30.160.60:FF:002343">
    <property type="entry name" value="Zinc finger protein 33A"/>
    <property type="match status" value="8"/>
</dbReference>
<feature type="domain" description="C2H2-type" evidence="16">
    <location>
        <begin position="1047"/>
        <end position="1074"/>
    </location>
</feature>
<comment type="similarity">
    <text evidence="3">Belongs to the krueppel C2H2-type zinc-finger protein family.</text>
</comment>
<dbReference type="PROSITE" id="PS00028">
    <property type="entry name" value="ZINC_FINGER_C2H2_1"/>
    <property type="match status" value="20"/>
</dbReference>
<feature type="domain" description="C2H2-type" evidence="16">
    <location>
        <begin position="355"/>
        <end position="382"/>
    </location>
</feature>
<dbReference type="FunFam" id="3.30.160.60:FF:001997">
    <property type="entry name" value="Uncharacterized protein"/>
    <property type="match status" value="1"/>
</dbReference>
<keyword evidence="12" id="KW-0804">Transcription</keyword>
<dbReference type="FunFam" id="3.30.160.60:FF:000506">
    <property type="entry name" value="Zinc finger protein 23"/>
    <property type="match status" value="1"/>
</dbReference>
<feature type="domain" description="C2H2-type" evidence="16">
    <location>
        <begin position="1019"/>
        <end position="1046"/>
    </location>
</feature>
<dbReference type="Pfam" id="PF13465">
    <property type="entry name" value="zf-H2C2_2"/>
    <property type="match status" value="2"/>
</dbReference>
<dbReference type="PROSITE" id="PS50157">
    <property type="entry name" value="ZINC_FINGER_C2H2_2"/>
    <property type="match status" value="22"/>
</dbReference>
<feature type="domain" description="C2H2-type" evidence="16">
    <location>
        <begin position="739"/>
        <end position="766"/>
    </location>
</feature>
<dbReference type="GO" id="GO:0006355">
    <property type="term" value="P:regulation of DNA-templated transcription"/>
    <property type="evidence" value="ECO:0007669"/>
    <property type="project" value="InterPro"/>
</dbReference>
<evidence type="ECO:0000256" key="14">
    <source>
        <dbReference type="PROSITE-ProRule" id="PRU00042"/>
    </source>
</evidence>
<evidence type="ECO:0000259" key="17">
    <source>
        <dbReference type="PROSITE" id="PS50805"/>
    </source>
</evidence>
<feature type="domain" description="C2H2-type" evidence="16">
    <location>
        <begin position="935"/>
        <end position="962"/>
    </location>
</feature>
<evidence type="ECO:0000256" key="3">
    <source>
        <dbReference type="ARBA" id="ARBA00006991"/>
    </source>
</evidence>
<sequence length="1233" mass="139510">MIPSYPATSAVSVYEREKTIAPVEGEASKGKEKMEKGELRQKIEEILAVVPQEMESWTRESKPEPSSQGVAPAEGFLQSQAWAVKQEEQRPSEGAAEAPAAPWQRLILEEVKKESDGSAALLGAGRTLDGYSGPSLDWEAAVMPSVQLDQVLVTFEDVSVDFSEEEWALLDPGQRALHREVTEENYGNLASLGLVIPKLEQASWLEEGEDPFGQVSVEEERLTGQKSKGREEEQKREMEEKQMWREESAASESASRLGIAMQQEIHREREKITFPLWEDFLIGPSDPSIQQSRANEEELLKLTECKNFILSKTFTFHKRLYTEKKVHRCSECGKSFIRKDHFTAHQRTHTGEKPYKCSVCEKTFSHYSTLNSHQRIHTEEKPYKCIECGKSFNDSSSFNSHQRIHTGGKLYRCSECGKSFINSSIGLGPQSRTLYHLPVRVQLGSGKPKELKRISLASLSGPEGFSRSAWNANLGGESSSPLQFFPITPPDSWQQVLTLMAKEPGFATRAVLDLVTSPRNMQPDPQAMRLNQRGHLNSHQKIHTWEKPYKCLECGKSFSRRGSLTCHQRIHTGSSTKIPLAVFLLSPPCGERKRPAMQPAQGWVSFEEVAVHFTWGEWSLLSPAQRALYKEVMLENFGNVASLGGLWGSANKTFVHPVIGKVDTYSDMKEKVTYCDTMRKDERKHPSKGRSNSDLLQDENGHEIPLLEKMYVEGNRNEGTTSGEKVSEKSNINIHWKRYKYLEYGKNLSQSGNLNFQQRIHTGEKPYKCVECGKSFTRRGSLTRHQRMHTGEKPYKCPECGKSFRQSGYLNSHQRTHTGEKPYKCPECGKGFSRSGDLNSHRRMHTGKKPHKCLECGKGFSRRGYLNFHQRVHTGEKPYKCLECGKSFGGRGSLTCHRRIHTGEKPYKCPVCGKGFSRSGHLNSHQRIHTGEKPHKCLECGKSFGGRGKLTCHQRIHTGEKPYKCLVCGKGFSQSGYLNDHRRTHTGEKPYKCLECGKGFSRSGHLNAHQKIHTGEKPYKCLECGKNFSRRGNVTCHQRIHTGEKPYKCPECGKGFSQSGDLNAHHRMHTGEKPYKCLECGKSFSQSGCLNSHQKIHSGEKPYNCLECGNSFSRRGSLTCHQRIHTGEKPYKCPECGKGFRRNGDLNAHRRMHTGEGPYKCLECGKSFGRRRNLNRHQSIHTGEKPYQCLECGKAFSWRGSLTYHQRIHTGEKPYKCPECGKGFRRRGDLNAH</sequence>
<evidence type="ECO:0000256" key="12">
    <source>
        <dbReference type="ARBA" id="ARBA00023163"/>
    </source>
</evidence>
<dbReference type="Gene3D" id="6.10.140.140">
    <property type="match status" value="2"/>
</dbReference>
<name>A0AA97KXE9_EUBMA</name>
<dbReference type="Gene3D" id="3.30.160.60">
    <property type="entry name" value="Classic Zinc Finger"/>
    <property type="match status" value="24"/>
</dbReference>
<dbReference type="GeneID" id="129328009"/>
<evidence type="ECO:0000256" key="1">
    <source>
        <dbReference type="ARBA" id="ARBA00003767"/>
    </source>
</evidence>
<evidence type="ECO:0000313" key="18">
    <source>
        <dbReference type="Proteomes" id="UP001190640"/>
    </source>
</evidence>
<dbReference type="FunFam" id="3.30.160.60:FF:000218">
    <property type="entry name" value="Zinc finger protein 10"/>
    <property type="match status" value="1"/>
</dbReference>
<evidence type="ECO:0000256" key="11">
    <source>
        <dbReference type="ARBA" id="ARBA00023125"/>
    </source>
</evidence>
<keyword evidence="7 14" id="KW-0863">Zinc-finger</keyword>
<dbReference type="FunFam" id="3.30.160.60:FF:002061">
    <property type="entry name" value="Uncharacterized protein"/>
    <property type="match status" value="1"/>
</dbReference>
<feature type="domain" description="C2H2-type" evidence="16">
    <location>
        <begin position="767"/>
        <end position="794"/>
    </location>
</feature>
<feature type="domain" description="C2H2-type" evidence="16">
    <location>
        <begin position="1103"/>
        <end position="1130"/>
    </location>
</feature>
<dbReference type="FunFam" id="3.30.160.60:FF:001188">
    <property type="entry name" value="zinc finger protein 629 isoform X2"/>
    <property type="match status" value="1"/>
</dbReference>
<keyword evidence="6" id="KW-0677">Repeat</keyword>
<accession>A0AA97KXE9</accession>
<dbReference type="FunFam" id="3.30.160.60:FF:000016">
    <property type="entry name" value="zinc finger protein 37 homolog"/>
    <property type="match status" value="1"/>
</dbReference>
<keyword evidence="5" id="KW-0479">Metal-binding</keyword>
<feature type="domain" description="C2H2-type" evidence="16">
    <location>
        <begin position="907"/>
        <end position="934"/>
    </location>
</feature>
<feature type="domain" description="C2H2-type" evidence="16">
    <location>
        <begin position="823"/>
        <end position="850"/>
    </location>
</feature>
<feature type="domain" description="C2H2-type" evidence="16">
    <location>
        <begin position="991"/>
        <end position="1018"/>
    </location>
</feature>
<comment type="subcellular location">
    <subcellularLocation>
        <location evidence="2">Nucleus</location>
    </subcellularLocation>
</comment>
<feature type="domain" description="C2H2-type" evidence="16">
    <location>
        <begin position="963"/>
        <end position="990"/>
    </location>
</feature>
<evidence type="ECO:0000256" key="6">
    <source>
        <dbReference type="ARBA" id="ARBA00022737"/>
    </source>
</evidence>
<keyword evidence="13" id="KW-0539">Nucleus</keyword>
<dbReference type="InterPro" id="IPR001909">
    <property type="entry name" value="KRAB"/>
</dbReference>
<dbReference type="GO" id="GO:0003677">
    <property type="term" value="F:DNA binding"/>
    <property type="evidence" value="ECO:0007669"/>
    <property type="project" value="UniProtKB-KW"/>
</dbReference>
<dbReference type="FunFam" id="3.30.160.60:FF:000512">
    <property type="entry name" value="zinc finger protein 197 isoform X1"/>
    <property type="match status" value="1"/>
</dbReference>
<feature type="region of interest" description="Disordered" evidence="15">
    <location>
        <begin position="679"/>
        <end position="699"/>
    </location>
</feature>
<dbReference type="SUPFAM" id="SSF109640">
    <property type="entry name" value="KRAB domain (Kruppel-associated box)"/>
    <property type="match status" value="2"/>
</dbReference>
<feature type="region of interest" description="Disordered" evidence="15">
    <location>
        <begin position="54"/>
        <end position="73"/>
    </location>
</feature>
<feature type="domain" description="C2H2-type" evidence="16">
    <location>
        <begin position="1131"/>
        <end position="1158"/>
    </location>
</feature>
<feature type="domain" description="C2H2-type" evidence="16">
    <location>
        <begin position="851"/>
        <end position="878"/>
    </location>
</feature>
<dbReference type="PANTHER" id="PTHR16515">
    <property type="entry name" value="PR DOMAIN ZINC FINGER PROTEIN"/>
    <property type="match status" value="1"/>
</dbReference>
<gene>
    <name evidence="19" type="primary">LOC129328009</name>
</gene>
<evidence type="ECO:0000256" key="2">
    <source>
        <dbReference type="ARBA" id="ARBA00004123"/>
    </source>
</evidence>
<protein>
    <submittedName>
        <fullName evidence="19">Zinc finger protein 665-like</fullName>
    </submittedName>
</protein>
<dbReference type="CDD" id="cd07765">
    <property type="entry name" value="KRAB_A-box"/>
    <property type="match status" value="2"/>
</dbReference>
<dbReference type="PANTHER" id="PTHR16515:SF57">
    <property type="entry name" value="ZINC FINGER PROTEIN 154-LIKE"/>
    <property type="match status" value="1"/>
</dbReference>
<dbReference type="Pfam" id="PF01352">
    <property type="entry name" value="KRAB"/>
    <property type="match status" value="2"/>
</dbReference>
<feature type="domain" description="C2H2-type" evidence="16">
    <location>
        <begin position="383"/>
        <end position="410"/>
    </location>
</feature>
<feature type="region of interest" description="Disordered" evidence="15">
    <location>
        <begin position="78"/>
        <end position="101"/>
    </location>
</feature>
<dbReference type="GO" id="GO:0005634">
    <property type="term" value="C:nucleus"/>
    <property type="evidence" value="ECO:0007669"/>
    <property type="project" value="UniProtKB-SubCell"/>
</dbReference>
<feature type="region of interest" description="Disordered" evidence="15">
    <location>
        <begin position="213"/>
        <end position="249"/>
    </location>
</feature>
<evidence type="ECO:0000256" key="8">
    <source>
        <dbReference type="ARBA" id="ARBA00022833"/>
    </source>
</evidence>
<dbReference type="FunFam" id="3.30.160.60:FF:001343">
    <property type="entry name" value="Zinc finger protein 568"/>
    <property type="match status" value="1"/>
</dbReference>
<evidence type="ECO:0000256" key="4">
    <source>
        <dbReference type="ARBA" id="ARBA00022499"/>
    </source>
</evidence>
<evidence type="ECO:0000256" key="13">
    <source>
        <dbReference type="ARBA" id="ARBA00023242"/>
    </source>
</evidence>
<dbReference type="KEGG" id="emc:129328009"/>
<keyword evidence="11" id="KW-0238">DNA-binding</keyword>
<feature type="domain" description="C2H2-type" evidence="16">
    <location>
        <begin position="795"/>
        <end position="822"/>
    </location>
</feature>
<dbReference type="GO" id="GO:0008270">
    <property type="term" value="F:zinc ion binding"/>
    <property type="evidence" value="ECO:0007669"/>
    <property type="project" value="UniProtKB-KW"/>
</dbReference>
<feature type="domain" description="C2H2-type" evidence="16">
    <location>
        <begin position="1215"/>
        <end position="1233"/>
    </location>
</feature>
<evidence type="ECO:0000256" key="5">
    <source>
        <dbReference type="ARBA" id="ARBA00022723"/>
    </source>
</evidence>
<comment type="function">
    <text evidence="1">May be involved in transcriptional regulation.</text>
</comment>
<dbReference type="RefSeq" id="XP_054832727.1">
    <property type="nucleotide sequence ID" value="XM_054976752.1"/>
</dbReference>
<dbReference type="InterPro" id="IPR036051">
    <property type="entry name" value="KRAB_dom_sf"/>
</dbReference>
<dbReference type="InterPro" id="IPR036236">
    <property type="entry name" value="Znf_C2H2_sf"/>
</dbReference>
<dbReference type="SMART" id="SM00349">
    <property type="entry name" value="KRAB"/>
    <property type="match status" value="2"/>
</dbReference>
<keyword evidence="8" id="KW-0862">Zinc</keyword>
<dbReference type="Gene3D" id="1.10.4020.10">
    <property type="entry name" value="DNA breaking-rejoining enzymes"/>
    <property type="match status" value="1"/>
</dbReference>
<keyword evidence="9" id="KW-0832">Ubl conjugation</keyword>
<dbReference type="SMART" id="SM00355">
    <property type="entry name" value="ZnF_C2H2"/>
    <property type="match status" value="21"/>
</dbReference>
<dbReference type="FunFam" id="3.30.160.60:FF:000247">
    <property type="entry name" value="Zinc finger protein 236"/>
    <property type="match status" value="1"/>
</dbReference>
<keyword evidence="18" id="KW-1185">Reference proteome</keyword>